<keyword evidence="6" id="KW-1185">Reference proteome</keyword>
<dbReference type="SUPFAM" id="SSF46689">
    <property type="entry name" value="Homeodomain-like"/>
    <property type="match status" value="2"/>
</dbReference>
<dbReference type="PROSITE" id="PS01124">
    <property type="entry name" value="HTH_ARAC_FAMILY_2"/>
    <property type="match status" value="1"/>
</dbReference>
<dbReference type="InterPro" id="IPR046335">
    <property type="entry name" value="LacI/GalR-like_sensor"/>
</dbReference>
<name>A0A0G3EEF5_9BACT</name>
<sequence length="385" mass="44932">MPGTRKVAVVVPWHGYGARVLAGISRFARQHPQWVLHLVQSDSPVLYDDLKEWQPDGIISSLLDTADPVEIPHYRRPWVCILARPDDRRRPFVTIDEDAVGRMAAEYFAERGLRSFAFIGNREHEFSIQRAEAFEHALNEQGYACDTFLYRTRFYSQTRRERVNIDRRKRKWLEQMEKPAAVFACNDWEAFQFIQFCRQQEYRVPEEFAVLGAGNDEMLCHVCNPPMSSVRIPFERVGYEAAELLDQRLDQRKQEQRGHELPPMGLVSRQSTDVFRVGDAVVAKALDFIREHLTEPIKVEDLLRHVFVSRTLLERKFKTELGRTPLVEIRRQRIVRARQLLADTDESILEIAEKCGFSSDIRLSTVFKEITGQSPSQYRRRVRVT</sequence>
<dbReference type="RefSeq" id="WP_052882025.1">
    <property type="nucleotide sequence ID" value="NZ_CP010904.1"/>
</dbReference>
<organism evidence="5 6">
    <name type="scientific">Kiritimatiella glycovorans</name>
    <dbReference type="NCBI Taxonomy" id="1307763"/>
    <lineage>
        <taxon>Bacteria</taxon>
        <taxon>Pseudomonadati</taxon>
        <taxon>Kiritimatiellota</taxon>
        <taxon>Kiritimatiellia</taxon>
        <taxon>Kiritimatiellales</taxon>
        <taxon>Kiritimatiellaceae</taxon>
        <taxon>Kiritimatiella</taxon>
    </lineage>
</organism>
<dbReference type="GO" id="GO:0003700">
    <property type="term" value="F:DNA-binding transcription factor activity"/>
    <property type="evidence" value="ECO:0007669"/>
    <property type="project" value="InterPro"/>
</dbReference>
<dbReference type="Proteomes" id="UP000035268">
    <property type="component" value="Chromosome"/>
</dbReference>
<evidence type="ECO:0000313" key="6">
    <source>
        <dbReference type="Proteomes" id="UP000035268"/>
    </source>
</evidence>
<reference evidence="6" key="1">
    <citation type="submission" date="2015-02" db="EMBL/GenBank/DDBJ databases">
        <title>Description and complete genome sequence of the first cultured representative of the subdivision 5 of the Verrucomicrobia phylum.</title>
        <authorList>
            <person name="Spring S."/>
            <person name="Bunk B."/>
            <person name="Sproer C."/>
            <person name="Klenk H.-P."/>
        </authorList>
    </citation>
    <scope>NUCLEOTIDE SEQUENCE [LARGE SCALE GENOMIC DNA]</scope>
    <source>
        <strain evidence="6">L21-Fru-AB</strain>
    </source>
</reference>
<evidence type="ECO:0000313" key="5">
    <source>
        <dbReference type="EMBL" id="AKJ64723.1"/>
    </source>
</evidence>
<dbReference type="Gene3D" id="1.10.10.60">
    <property type="entry name" value="Homeodomain-like"/>
    <property type="match status" value="1"/>
</dbReference>
<evidence type="ECO:0000256" key="3">
    <source>
        <dbReference type="ARBA" id="ARBA00023163"/>
    </source>
</evidence>
<keyword evidence="2" id="KW-0238">DNA-binding</keyword>
<feature type="domain" description="HTH araC/xylS-type" evidence="4">
    <location>
        <begin position="283"/>
        <end position="381"/>
    </location>
</feature>
<dbReference type="SUPFAM" id="SSF53822">
    <property type="entry name" value="Periplasmic binding protein-like I"/>
    <property type="match status" value="1"/>
</dbReference>
<dbReference type="Gene3D" id="3.40.50.2300">
    <property type="match status" value="2"/>
</dbReference>
<evidence type="ECO:0000256" key="1">
    <source>
        <dbReference type="ARBA" id="ARBA00023015"/>
    </source>
</evidence>
<dbReference type="EMBL" id="CP010904">
    <property type="protein sequence ID" value="AKJ64723.1"/>
    <property type="molecule type" value="Genomic_DNA"/>
</dbReference>
<dbReference type="PANTHER" id="PTHR30146">
    <property type="entry name" value="LACI-RELATED TRANSCRIPTIONAL REPRESSOR"/>
    <property type="match status" value="1"/>
</dbReference>
<protein>
    <submittedName>
        <fullName evidence="5">AraC family transcriptional regulator</fullName>
    </submittedName>
</protein>
<dbReference type="InterPro" id="IPR009057">
    <property type="entry name" value="Homeodomain-like_sf"/>
</dbReference>
<dbReference type="OrthoDB" id="9768873at2"/>
<dbReference type="KEGG" id="vbl:L21SP4_01477"/>
<dbReference type="SMART" id="SM00342">
    <property type="entry name" value="HTH_ARAC"/>
    <property type="match status" value="1"/>
</dbReference>
<dbReference type="CDD" id="cd01543">
    <property type="entry name" value="PBP1_XylR"/>
    <property type="match status" value="1"/>
</dbReference>
<dbReference type="GO" id="GO:0000976">
    <property type="term" value="F:transcription cis-regulatory region binding"/>
    <property type="evidence" value="ECO:0007669"/>
    <property type="project" value="TreeGrafter"/>
</dbReference>
<dbReference type="Pfam" id="PF12833">
    <property type="entry name" value="HTH_18"/>
    <property type="match status" value="1"/>
</dbReference>
<dbReference type="AlphaFoldDB" id="A0A0G3EEF5"/>
<dbReference type="Pfam" id="PF13377">
    <property type="entry name" value="Peripla_BP_3"/>
    <property type="match status" value="1"/>
</dbReference>
<dbReference type="PROSITE" id="PS00041">
    <property type="entry name" value="HTH_ARAC_FAMILY_1"/>
    <property type="match status" value="1"/>
</dbReference>
<reference evidence="5 6" key="2">
    <citation type="journal article" date="2016" name="ISME J.">
        <title>Characterization of the first cultured representative of Verrucomicrobia subdivision 5 indicates the proposal of a novel phylum.</title>
        <authorList>
            <person name="Spring S."/>
            <person name="Bunk B."/>
            <person name="Sproer C."/>
            <person name="Schumann P."/>
            <person name="Rohde M."/>
            <person name="Tindall B.J."/>
            <person name="Klenk H.P."/>
        </authorList>
    </citation>
    <scope>NUCLEOTIDE SEQUENCE [LARGE SCALE GENOMIC DNA]</scope>
    <source>
        <strain evidence="5 6">L21-Fru-AB</strain>
    </source>
</reference>
<dbReference type="STRING" id="1307763.L21SP4_01477"/>
<evidence type="ECO:0000259" key="4">
    <source>
        <dbReference type="PROSITE" id="PS01124"/>
    </source>
</evidence>
<dbReference type="PANTHER" id="PTHR30146:SF24">
    <property type="entry name" value="XYLOSE OPERON REGULATORY PROTEIN"/>
    <property type="match status" value="1"/>
</dbReference>
<dbReference type="InterPro" id="IPR018060">
    <property type="entry name" value="HTH_AraC"/>
</dbReference>
<proteinExistence type="predicted"/>
<dbReference type="InterPro" id="IPR018062">
    <property type="entry name" value="HTH_AraC-typ_CS"/>
</dbReference>
<keyword evidence="3" id="KW-0804">Transcription</keyword>
<accession>A0A0G3EEF5</accession>
<keyword evidence="1" id="KW-0805">Transcription regulation</keyword>
<gene>
    <name evidence="5" type="ORF">L21SP4_01477</name>
</gene>
<dbReference type="InterPro" id="IPR028082">
    <property type="entry name" value="Peripla_BP_I"/>
</dbReference>
<evidence type="ECO:0000256" key="2">
    <source>
        <dbReference type="ARBA" id="ARBA00023125"/>
    </source>
</evidence>